<keyword evidence="1" id="KW-0472">Membrane</keyword>
<protein>
    <submittedName>
        <fullName evidence="2">Uncharacterized protein</fullName>
    </submittedName>
</protein>
<evidence type="ECO:0000313" key="2">
    <source>
        <dbReference type="EMBL" id="MEM5345536.1"/>
    </source>
</evidence>
<dbReference type="RefSeq" id="WP_158647023.1">
    <property type="nucleotide sequence ID" value="NZ_JAZHFZ010000052.1"/>
</dbReference>
<accession>A0ABU9REQ0</accession>
<keyword evidence="3" id="KW-1185">Reference proteome</keyword>
<dbReference type="EMBL" id="JAZHGA010000049">
    <property type="protein sequence ID" value="MEM5345536.1"/>
    <property type="molecule type" value="Genomic_DNA"/>
</dbReference>
<organism evidence="2 3">
    <name type="scientific">Paraburkholderia azotifigens</name>
    <dbReference type="NCBI Taxonomy" id="2057004"/>
    <lineage>
        <taxon>Bacteria</taxon>
        <taxon>Pseudomonadati</taxon>
        <taxon>Pseudomonadota</taxon>
        <taxon>Betaproteobacteria</taxon>
        <taxon>Burkholderiales</taxon>
        <taxon>Burkholderiaceae</taxon>
        <taxon>Paraburkholderia</taxon>
    </lineage>
</organism>
<comment type="caution">
    <text evidence="2">The sequence shown here is derived from an EMBL/GenBank/DDBJ whole genome shotgun (WGS) entry which is preliminary data.</text>
</comment>
<evidence type="ECO:0000256" key="1">
    <source>
        <dbReference type="SAM" id="Phobius"/>
    </source>
</evidence>
<dbReference type="Proteomes" id="UP001481677">
    <property type="component" value="Unassembled WGS sequence"/>
</dbReference>
<proteinExistence type="predicted"/>
<reference evidence="2 3" key="1">
    <citation type="submission" date="2024-01" db="EMBL/GenBank/DDBJ databases">
        <title>The diversity of rhizobia nodulating Mimosa spp. in eleven states of Brazil covering several biomes is determined by host plant, location, and edaphic factors.</title>
        <authorList>
            <person name="Rouws L."/>
            <person name="Barauna A."/>
            <person name="Beukes C."/>
            <person name="De Faria S.M."/>
            <person name="Gross E."/>
            <person name="Dos Reis Junior F.B."/>
            <person name="Simon M."/>
            <person name="Maluk M."/>
            <person name="Odee D.W."/>
            <person name="Kenicer G."/>
            <person name="Young J.P.W."/>
            <person name="Reis V.M."/>
            <person name="Zilli J."/>
            <person name="James E.K."/>
        </authorList>
    </citation>
    <scope>NUCLEOTIDE SEQUENCE [LARGE SCALE GENOMIC DNA]</scope>
    <source>
        <strain evidence="2 3">JPY530</strain>
    </source>
</reference>
<keyword evidence="1" id="KW-1133">Transmembrane helix</keyword>
<sequence>MTDVSKGECLCILRCHGALKKIACGARALPVFCLSATQSPILVFCFWFFAALAFAVLACAGIRGLGGIGGLAGIRGFVSVC</sequence>
<evidence type="ECO:0000313" key="3">
    <source>
        <dbReference type="Proteomes" id="UP001481677"/>
    </source>
</evidence>
<feature type="transmembrane region" description="Helical" evidence="1">
    <location>
        <begin position="41"/>
        <end position="65"/>
    </location>
</feature>
<name>A0ABU9REQ0_9BURK</name>
<gene>
    <name evidence="2" type="ORF">V4C56_38670</name>
</gene>
<keyword evidence="1" id="KW-0812">Transmembrane</keyword>